<gene>
    <name evidence="2" type="ordered locus">BF638R_4320.1</name>
</gene>
<evidence type="ECO:0000313" key="3">
    <source>
        <dbReference type="Proteomes" id="UP000008560"/>
    </source>
</evidence>
<evidence type="ECO:0000313" key="2">
    <source>
        <dbReference type="EMBL" id="CBW24738.1"/>
    </source>
</evidence>
<dbReference type="EMBL" id="FQ312004">
    <property type="protein sequence ID" value="CBW24738.1"/>
    <property type="molecule type" value="Genomic_DNA"/>
</dbReference>
<keyword evidence="1" id="KW-0472">Membrane</keyword>
<keyword evidence="1" id="KW-0812">Transmembrane</keyword>
<keyword evidence="1" id="KW-1133">Transmembrane helix</keyword>
<accession>E1WRG4</accession>
<dbReference type="HOGENOM" id="CLU_2646904_0_0_10"/>
<dbReference type="KEGG" id="bfg:BF638R_4320.1"/>
<feature type="transmembrane region" description="Helical" evidence="1">
    <location>
        <begin position="41"/>
        <end position="65"/>
    </location>
</feature>
<proteinExistence type="predicted"/>
<sequence>MMCVVFYNTRVFSVWRFLNFSNDNKDDTYHSLDSIPDYDMLFIHFMLIQFLSIILIHLFSFLFVIGTLRISIFAFYI</sequence>
<name>E1WRG4_BACF6</name>
<organism evidence="2 3">
    <name type="scientific">Bacteroides fragilis (strain 638R)</name>
    <dbReference type="NCBI Taxonomy" id="862962"/>
    <lineage>
        <taxon>Bacteria</taxon>
        <taxon>Pseudomonadati</taxon>
        <taxon>Bacteroidota</taxon>
        <taxon>Bacteroidia</taxon>
        <taxon>Bacteroidales</taxon>
        <taxon>Bacteroidaceae</taxon>
        <taxon>Bacteroides</taxon>
    </lineage>
</organism>
<dbReference type="Proteomes" id="UP000008560">
    <property type="component" value="Chromosome"/>
</dbReference>
<reference evidence="2 3" key="1">
    <citation type="journal article" date="2010" name="Microbiology">
        <title>Twenty-eight divergent polysaccharide loci specifying within- and amongst-strain capsule diversity in three strains of Bacteroides fragilis.</title>
        <authorList>
            <person name="Patrick S."/>
            <person name="Blakely G.W."/>
            <person name="Houston S."/>
            <person name="Moore J."/>
            <person name="Abratt V.R."/>
            <person name="Bertalan M."/>
            <person name="Cerdeno-Tarraga A.M."/>
            <person name="Quail M.A."/>
            <person name="Corton N."/>
            <person name="Corton C."/>
            <person name="Bignell A."/>
            <person name="Barron A."/>
            <person name="Clark L."/>
            <person name="Bentley S.D."/>
            <person name="Parkhill J."/>
        </authorList>
    </citation>
    <scope>NUCLEOTIDE SEQUENCE [LARGE SCALE GENOMIC DNA]</scope>
    <source>
        <strain evidence="2 3">638R</strain>
    </source>
</reference>
<evidence type="ECO:0008006" key="4">
    <source>
        <dbReference type="Google" id="ProtNLM"/>
    </source>
</evidence>
<evidence type="ECO:0000256" key="1">
    <source>
        <dbReference type="SAM" id="Phobius"/>
    </source>
</evidence>
<dbReference type="AlphaFoldDB" id="E1WRG4"/>
<protein>
    <recommendedName>
        <fullName evidence="4">Transmembrane protein</fullName>
    </recommendedName>
</protein>